<evidence type="ECO:0000256" key="4">
    <source>
        <dbReference type="ARBA" id="ARBA00022618"/>
    </source>
</evidence>
<dbReference type="InterPro" id="IPR007128">
    <property type="entry name" value="PMF1/Nnf1"/>
</dbReference>
<dbReference type="PANTHER" id="PTHR15459">
    <property type="entry name" value="POLYAMINE-MODULATED FACTOR 1"/>
    <property type="match status" value="1"/>
</dbReference>
<comment type="subcellular location">
    <subcellularLocation>
        <location evidence="2">Chromosome</location>
        <location evidence="2">Centromere</location>
        <location evidence="2">Kinetochore</location>
    </subcellularLocation>
    <subcellularLocation>
        <location evidence="1">Nucleus</location>
    </subcellularLocation>
</comment>
<name>A0A4S8JK18_MUSBA</name>
<keyword evidence="5" id="KW-0498">Mitosis</keyword>
<keyword evidence="3" id="KW-0158">Chromosome</keyword>
<evidence type="ECO:0000313" key="11">
    <source>
        <dbReference type="Proteomes" id="UP000317650"/>
    </source>
</evidence>
<dbReference type="PANTHER" id="PTHR15459:SF3">
    <property type="entry name" value="POLYAMINE-MODULATED FACTOR 1"/>
    <property type="match status" value="1"/>
</dbReference>
<evidence type="ECO:0000256" key="1">
    <source>
        <dbReference type="ARBA" id="ARBA00004123"/>
    </source>
</evidence>
<evidence type="ECO:0000256" key="5">
    <source>
        <dbReference type="ARBA" id="ARBA00022776"/>
    </source>
</evidence>
<gene>
    <name evidence="10" type="ORF">C4D60_Mb01t04430</name>
</gene>
<evidence type="ECO:0000256" key="7">
    <source>
        <dbReference type="ARBA" id="ARBA00023242"/>
    </source>
</evidence>
<dbReference type="Pfam" id="PF03980">
    <property type="entry name" value="Nnf1"/>
    <property type="match status" value="1"/>
</dbReference>
<dbReference type="EMBL" id="PYDT01000004">
    <property type="protein sequence ID" value="THU62371.1"/>
    <property type="molecule type" value="Genomic_DNA"/>
</dbReference>
<organism evidence="10 11">
    <name type="scientific">Musa balbisiana</name>
    <name type="common">Banana</name>
    <dbReference type="NCBI Taxonomy" id="52838"/>
    <lineage>
        <taxon>Eukaryota</taxon>
        <taxon>Viridiplantae</taxon>
        <taxon>Streptophyta</taxon>
        <taxon>Embryophyta</taxon>
        <taxon>Tracheophyta</taxon>
        <taxon>Spermatophyta</taxon>
        <taxon>Magnoliopsida</taxon>
        <taxon>Liliopsida</taxon>
        <taxon>Zingiberales</taxon>
        <taxon>Musaceae</taxon>
        <taxon>Musa</taxon>
    </lineage>
</organism>
<evidence type="ECO:0000256" key="9">
    <source>
        <dbReference type="ARBA" id="ARBA00023328"/>
    </source>
</evidence>
<keyword evidence="8" id="KW-0131">Cell cycle</keyword>
<evidence type="ECO:0000256" key="8">
    <source>
        <dbReference type="ARBA" id="ARBA00023306"/>
    </source>
</evidence>
<reference evidence="10 11" key="1">
    <citation type="journal article" date="2019" name="Nat. Plants">
        <title>Genome sequencing of Musa balbisiana reveals subgenome evolution and function divergence in polyploid bananas.</title>
        <authorList>
            <person name="Yao X."/>
        </authorList>
    </citation>
    <scope>NUCLEOTIDE SEQUENCE [LARGE SCALE GENOMIC DNA]</scope>
    <source>
        <strain evidence="11">cv. DH-PKW</strain>
        <tissue evidence="10">Leaves</tissue>
    </source>
</reference>
<dbReference type="AlphaFoldDB" id="A0A4S8JK18"/>
<sequence length="175" mass="19771">MDGRGDPPMSSRHSNLKKSFKLGIRSLLTAFSKEDVEKAFPAITNSERESLYLMFVQVLKSLHENIEEEFESICQETEVGKTLDIIEQLVEEHTLDVLAADKTDIGGITEKILKAKKDEIQCLTSLLQKVDDYNSVMKARIESLKTSQDLSTADIVEQLRSWNGNFEKYRGSLNG</sequence>
<dbReference type="GO" id="GO:0007059">
    <property type="term" value="P:chromosome segregation"/>
    <property type="evidence" value="ECO:0007669"/>
    <property type="project" value="TreeGrafter"/>
</dbReference>
<evidence type="ECO:0000256" key="6">
    <source>
        <dbReference type="ARBA" id="ARBA00022838"/>
    </source>
</evidence>
<keyword evidence="11" id="KW-1185">Reference proteome</keyword>
<keyword evidence="7" id="KW-0539">Nucleus</keyword>
<dbReference type="GO" id="GO:0051301">
    <property type="term" value="P:cell division"/>
    <property type="evidence" value="ECO:0007669"/>
    <property type="project" value="UniProtKB-KW"/>
</dbReference>
<accession>A0A4S8JK18</accession>
<protein>
    <submittedName>
        <fullName evidence="10">Uncharacterized protein</fullName>
    </submittedName>
</protein>
<keyword evidence="6" id="KW-0995">Kinetochore</keyword>
<evidence type="ECO:0000256" key="3">
    <source>
        <dbReference type="ARBA" id="ARBA00022454"/>
    </source>
</evidence>
<dbReference type="GO" id="GO:0005634">
    <property type="term" value="C:nucleus"/>
    <property type="evidence" value="ECO:0007669"/>
    <property type="project" value="UniProtKB-SubCell"/>
</dbReference>
<proteinExistence type="predicted"/>
<dbReference type="Proteomes" id="UP000317650">
    <property type="component" value="Chromosome 1"/>
</dbReference>
<evidence type="ECO:0000313" key="10">
    <source>
        <dbReference type="EMBL" id="THU62371.1"/>
    </source>
</evidence>
<evidence type="ECO:0000256" key="2">
    <source>
        <dbReference type="ARBA" id="ARBA00004629"/>
    </source>
</evidence>
<dbReference type="GO" id="GO:0000444">
    <property type="term" value="C:MIS12/MIND type complex"/>
    <property type="evidence" value="ECO:0007669"/>
    <property type="project" value="InterPro"/>
</dbReference>
<keyword evidence="4" id="KW-0132">Cell division</keyword>
<keyword evidence="9" id="KW-0137">Centromere</keyword>
<comment type="caution">
    <text evidence="10">The sequence shown here is derived from an EMBL/GenBank/DDBJ whole genome shotgun (WGS) entry which is preliminary data.</text>
</comment>